<name>A0AAN7NK10_MYCAM</name>
<evidence type="ECO:0000313" key="3">
    <source>
        <dbReference type="EMBL" id="KAK4827445.1"/>
    </source>
</evidence>
<dbReference type="SUPFAM" id="SSF53098">
    <property type="entry name" value="Ribonuclease H-like"/>
    <property type="match status" value="1"/>
</dbReference>
<proteinExistence type="predicted"/>
<evidence type="ECO:0000256" key="1">
    <source>
        <dbReference type="SAM" id="MobiDB-lite"/>
    </source>
</evidence>
<dbReference type="EMBL" id="JAUNZN010000002">
    <property type="protein sequence ID" value="KAK4827445.1"/>
    <property type="molecule type" value="Genomic_DNA"/>
</dbReference>
<reference evidence="3 4" key="1">
    <citation type="journal article" date="2023" name="J. Hered.">
        <title>Chromosome-level genome of the wood stork (Mycteria americana) provides insight into avian chromosome evolution.</title>
        <authorList>
            <person name="Flamio R. Jr."/>
            <person name="Ramstad K.M."/>
        </authorList>
    </citation>
    <scope>NUCLEOTIDE SEQUENCE [LARGE SCALE GENOMIC DNA]</scope>
    <source>
        <strain evidence="3">JAX WOST 10</strain>
    </source>
</reference>
<dbReference type="PROSITE" id="PS50994">
    <property type="entry name" value="INTEGRASE"/>
    <property type="match status" value="1"/>
</dbReference>
<dbReference type="AlphaFoldDB" id="A0AAN7NK10"/>
<dbReference type="InterPro" id="IPR012337">
    <property type="entry name" value="RNaseH-like_sf"/>
</dbReference>
<sequence length="423" mass="47756">MVEVTTGWLEIYPVPHATTRNTILGLEKQVLWRHGTPERIEFDNRTNFQNNLIDTGDKEHGTEWVYHIPYHTPASRKIEQYNGVLKATLRAMGHLVIEGDQVGQAGPAFHGPMLAGPDPLVGLHMPVEHTQEELLHNLPRHQDHLAEIQAELTALFLAESSLEGQDMAVLFLSLVMSFWLEYPMYKDGKAYFFQSHPLDPWPYILLDWWQNHSTLLTQCLSPTISLRSSITSVSLSQEHKKFTSKRKKWKNTTWEQHQIPTLSHIHSEVFNYPILSGAALKEVLTISVTPTCKTLTLVERGWKESGKAQDRKRVPTKLLYHSPSINRIEEKIQLKACGLRRVGWTRARGCEGDLNRLKTYYILYNVTPSNKNERYPQGEEKVAGSDDKATGVAATLTQAAGTAATPTPMTGSAAEPENQPVQV</sequence>
<comment type="caution">
    <text evidence="3">The sequence shown here is derived from an EMBL/GenBank/DDBJ whole genome shotgun (WGS) entry which is preliminary data.</text>
</comment>
<feature type="compositionally biased region" description="Basic and acidic residues" evidence="1">
    <location>
        <begin position="372"/>
        <end position="389"/>
    </location>
</feature>
<dbReference type="GO" id="GO:0015074">
    <property type="term" value="P:DNA integration"/>
    <property type="evidence" value="ECO:0007669"/>
    <property type="project" value="InterPro"/>
</dbReference>
<keyword evidence="4" id="KW-1185">Reference proteome</keyword>
<evidence type="ECO:0000313" key="4">
    <source>
        <dbReference type="Proteomes" id="UP001333110"/>
    </source>
</evidence>
<accession>A0AAN7NK10</accession>
<dbReference type="Proteomes" id="UP001333110">
    <property type="component" value="Unassembled WGS sequence"/>
</dbReference>
<gene>
    <name evidence="3" type="ORF">QYF61_018002</name>
</gene>
<feature type="domain" description="Integrase catalytic" evidence="2">
    <location>
        <begin position="1"/>
        <end position="134"/>
    </location>
</feature>
<dbReference type="GO" id="GO:0003676">
    <property type="term" value="F:nucleic acid binding"/>
    <property type="evidence" value="ECO:0007669"/>
    <property type="project" value="InterPro"/>
</dbReference>
<dbReference type="Gene3D" id="3.30.420.10">
    <property type="entry name" value="Ribonuclease H-like superfamily/Ribonuclease H"/>
    <property type="match status" value="1"/>
</dbReference>
<dbReference type="InterPro" id="IPR001584">
    <property type="entry name" value="Integrase_cat-core"/>
</dbReference>
<feature type="compositionally biased region" description="Low complexity" evidence="1">
    <location>
        <begin position="390"/>
        <end position="414"/>
    </location>
</feature>
<organism evidence="3 4">
    <name type="scientific">Mycteria americana</name>
    <name type="common">Wood stork</name>
    <dbReference type="NCBI Taxonomy" id="33587"/>
    <lineage>
        <taxon>Eukaryota</taxon>
        <taxon>Metazoa</taxon>
        <taxon>Chordata</taxon>
        <taxon>Craniata</taxon>
        <taxon>Vertebrata</taxon>
        <taxon>Euteleostomi</taxon>
        <taxon>Archelosauria</taxon>
        <taxon>Archosauria</taxon>
        <taxon>Dinosauria</taxon>
        <taxon>Saurischia</taxon>
        <taxon>Theropoda</taxon>
        <taxon>Coelurosauria</taxon>
        <taxon>Aves</taxon>
        <taxon>Neognathae</taxon>
        <taxon>Neoaves</taxon>
        <taxon>Aequornithes</taxon>
        <taxon>Ciconiiformes</taxon>
        <taxon>Ciconiidae</taxon>
        <taxon>Mycteria</taxon>
    </lineage>
</organism>
<evidence type="ECO:0000259" key="2">
    <source>
        <dbReference type="PROSITE" id="PS50994"/>
    </source>
</evidence>
<protein>
    <recommendedName>
        <fullName evidence="2">Integrase catalytic domain-containing protein</fullName>
    </recommendedName>
</protein>
<feature type="region of interest" description="Disordered" evidence="1">
    <location>
        <begin position="372"/>
        <end position="423"/>
    </location>
</feature>
<dbReference type="InterPro" id="IPR036397">
    <property type="entry name" value="RNaseH_sf"/>
</dbReference>